<evidence type="ECO:0000313" key="4">
    <source>
        <dbReference type="Proteomes" id="UP001153076"/>
    </source>
</evidence>
<evidence type="ECO:0000256" key="1">
    <source>
        <dbReference type="SAM" id="MobiDB-lite"/>
    </source>
</evidence>
<gene>
    <name evidence="3" type="ORF">Cgig2_010831</name>
</gene>
<evidence type="ECO:0000256" key="2">
    <source>
        <dbReference type="SAM" id="Phobius"/>
    </source>
</evidence>
<organism evidence="3 4">
    <name type="scientific">Carnegiea gigantea</name>
    <dbReference type="NCBI Taxonomy" id="171969"/>
    <lineage>
        <taxon>Eukaryota</taxon>
        <taxon>Viridiplantae</taxon>
        <taxon>Streptophyta</taxon>
        <taxon>Embryophyta</taxon>
        <taxon>Tracheophyta</taxon>
        <taxon>Spermatophyta</taxon>
        <taxon>Magnoliopsida</taxon>
        <taxon>eudicotyledons</taxon>
        <taxon>Gunneridae</taxon>
        <taxon>Pentapetalae</taxon>
        <taxon>Caryophyllales</taxon>
        <taxon>Cactineae</taxon>
        <taxon>Cactaceae</taxon>
        <taxon>Cactoideae</taxon>
        <taxon>Echinocereeae</taxon>
        <taxon>Carnegiea</taxon>
    </lineage>
</organism>
<comment type="caution">
    <text evidence="3">The sequence shown here is derived from an EMBL/GenBank/DDBJ whole genome shotgun (WGS) entry which is preliminary data.</text>
</comment>
<accession>A0A9Q1Q6X6</accession>
<proteinExistence type="predicted"/>
<name>A0A9Q1Q6X6_9CARY</name>
<reference evidence="3" key="1">
    <citation type="submission" date="2022-04" db="EMBL/GenBank/DDBJ databases">
        <title>Carnegiea gigantea Genome sequencing and assembly v2.</title>
        <authorList>
            <person name="Copetti D."/>
            <person name="Sanderson M.J."/>
            <person name="Burquez A."/>
            <person name="Wojciechowski M.F."/>
        </authorList>
    </citation>
    <scope>NUCLEOTIDE SEQUENCE</scope>
    <source>
        <strain evidence="3">SGP5-SGP5p</strain>
        <tissue evidence="3">Aerial part</tissue>
    </source>
</reference>
<feature type="region of interest" description="Disordered" evidence="1">
    <location>
        <begin position="127"/>
        <end position="146"/>
    </location>
</feature>
<dbReference type="Proteomes" id="UP001153076">
    <property type="component" value="Unassembled WGS sequence"/>
</dbReference>
<keyword evidence="2" id="KW-0812">Transmembrane</keyword>
<dbReference type="InterPro" id="IPR045884">
    <property type="entry name" value="At5g59350-like"/>
</dbReference>
<dbReference type="PANTHER" id="PTHR34054">
    <property type="entry name" value="EXPRESSED PROTEIN"/>
    <property type="match status" value="1"/>
</dbReference>
<feature type="transmembrane region" description="Helical" evidence="2">
    <location>
        <begin position="6"/>
        <end position="30"/>
    </location>
</feature>
<dbReference type="EMBL" id="JAKOGI010000788">
    <property type="protein sequence ID" value="KAJ8430501.1"/>
    <property type="molecule type" value="Genomic_DNA"/>
</dbReference>
<feature type="region of interest" description="Disordered" evidence="1">
    <location>
        <begin position="266"/>
        <end position="295"/>
    </location>
</feature>
<sequence>MKSLSTLGLGLSVIFVCLLLALIAEIYYLLWWKKRIIRREIENDYTNPARDYFLYMFCLKKKPSLSSSLSIVNPTNAPQADYPEFQFHTQNSIDNKDYIVKPLDENGVLEPGLITGPPRFLFTIKEETKEDLESEDGKTREGKRSSLSELLKNMETPYLTPLSSPPFVTPPITPMGSCHSGQSGSGCNYNPFYESSSDAEFSRMVMSSPPPKFKFLSDAEEKLKKKTILMEEAKKKDANLVKSCNGHEGHQDGSFITIIVANSNKKREIDQPNHHYHSPQCLNFSSSSSSSSQDV</sequence>
<dbReference type="AlphaFoldDB" id="A0A9Q1Q6X6"/>
<feature type="compositionally biased region" description="Low complexity" evidence="1">
    <location>
        <begin position="285"/>
        <end position="295"/>
    </location>
</feature>
<keyword evidence="4" id="KW-1185">Reference proteome</keyword>
<dbReference type="OrthoDB" id="1707227at2759"/>
<keyword evidence="2" id="KW-1133">Transmembrane helix</keyword>
<protein>
    <submittedName>
        <fullName evidence="3">Uncharacterized protein</fullName>
    </submittedName>
</protein>
<dbReference type="PANTHER" id="PTHR34054:SF2">
    <property type="entry name" value="EXPRESSED PROTEIN"/>
    <property type="match status" value="1"/>
</dbReference>
<evidence type="ECO:0000313" key="3">
    <source>
        <dbReference type="EMBL" id="KAJ8430501.1"/>
    </source>
</evidence>
<keyword evidence="2" id="KW-0472">Membrane</keyword>
<feature type="compositionally biased region" description="Basic and acidic residues" evidence="1">
    <location>
        <begin position="135"/>
        <end position="146"/>
    </location>
</feature>